<dbReference type="InterPro" id="IPR001736">
    <property type="entry name" value="PLipase_D/transphosphatidylase"/>
</dbReference>
<keyword evidence="8 11" id="KW-0106">Calcium</keyword>
<dbReference type="PROSITE" id="PS50035">
    <property type="entry name" value="PLD"/>
    <property type="match status" value="1"/>
</dbReference>
<evidence type="ECO:0000259" key="12">
    <source>
        <dbReference type="PROSITE" id="PS50004"/>
    </source>
</evidence>
<dbReference type="AlphaFoldDB" id="A0A022Q0U2"/>
<dbReference type="PROSITE" id="PS50004">
    <property type="entry name" value="C2"/>
    <property type="match status" value="1"/>
</dbReference>
<dbReference type="Gene3D" id="2.60.40.150">
    <property type="entry name" value="C2 domain"/>
    <property type="match status" value="1"/>
</dbReference>
<reference evidence="14 15" key="1">
    <citation type="journal article" date="2013" name="Proc. Natl. Acad. Sci. U.S.A.">
        <title>Fine-scale variation in meiotic recombination in Mimulus inferred from population shotgun sequencing.</title>
        <authorList>
            <person name="Hellsten U."/>
            <person name="Wright K.M."/>
            <person name="Jenkins J."/>
            <person name="Shu S."/>
            <person name="Yuan Y."/>
            <person name="Wessler S.R."/>
            <person name="Schmutz J."/>
            <person name="Willis J.H."/>
            <person name="Rokhsar D.S."/>
        </authorList>
    </citation>
    <scope>NUCLEOTIDE SEQUENCE [LARGE SCALE GENOMIC DNA]</scope>
    <source>
        <strain evidence="15">cv. DUN x IM62</strain>
    </source>
</reference>
<dbReference type="Gene3D" id="3.30.870.10">
    <property type="entry name" value="Endonuclease Chain A"/>
    <property type="match status" value="2"/>
</dbReference>
<evidence type="ECO:0000259" key="13">
    <source>
        <dbReference type="PROSITE" id="PS50035"/>
    </source>
</evidence>
<protein>
    <recommendedName>
        <fullName evidence="4 11">Phospholipase D</fullName>
        <ecNumber evidence="4 11">3.1.4.4</ecNumber>
    </recommendedName>
</protein>
<evidence type="ECO:0000256" key="9">
    <source>
        <dbReference type="ARBA" id="ARBA00022963"/>
    </source>
</evidence>
<evidence type="ECO:0000256" key="10">
    <source>
        <dbReference type="ARBA" id="ARBA00023098"/>
    </source>
</evidence>
<dbReference type="KEGG" id="egt:105975770"/>
<evidence type="ECO:0000256" key="8">
    <source>
        <dbReference type="ARBA" id="ARBA00022837"/>
    </source>
</evidence>
<dbReference type="InterPro" id="IPR035892">
    <property type="entry name" value="C2_domain_sf"/>
</dbReference>
<keyword evidence="6" id="KW-0677">Repeat</keyword>
<dbReference type="InterPro" id="IPR011402">
    <property type="entry name" value="PLipase_D_pln"/>
</dbReference>
<comment type="cofactor">
    <cofactor evidence="2 11">
        <name>Ca(2+)</name>
        <dbReference type="ChEBI" id="CHEBI:29108"/>
    </cofactor>
</comment>
<keyword evidence="9 11" id="KW-0442">Lipid degradation</keyword>
<evidence type="ECO:0000256" key="6">
    <source>
        <dbReference type="ARBA" id="ARBA00022737"/>
    </source>
</evidence>
<dbReference type="PhylomeDB" id="A0A022Q0U2"/>
<accession>A0A022Q0U2</accession>
<evidence type="ECO:0000256" key="7">
    <source>
        <dbReference type="ARBA" id="ARBA00022801"/>
    </source>
</evidence>
<dbReference type="GO" id="GO:0005886">
    <property type="term" value="C:plasma membrane"/>
    <property type="evidence" value="ECO:0000318"/>
    <property type="project" value="GO_Central"/>
</dbReference>
<dbReference type="SMART" id="SM00155">
    <property type="entry name" value="PLDc"/>
    <property type="match status" value="2"/>
</dbReference>
<dbReference type="EC" id="3.1.4.4" evidence="4 11"/>
<keyword evidence="10" id="KW-0443">Lipid metabolism</keyword>
<keyword evidence="15" id="KW-1185">Reference proteome</keyword>
<dbReference type="Pfam" id="PF00168">
    <property type="entry name" value="C2"/>
    <property type="match status" value="1"/>
</dbReference>
<evidence type="ECO:0000256" key="3">
    <source>
        <dbReference type="ARBA" id="ARBA00010683"/>
    </source>
</evidence>
<dbReference type="PIRSF" id="PIRSF036470">
    <property type="entry name" value="PLD_plant"/>
    <property type="match status" value="1"/>
</dbReference>
<dbReference type="OrthoDB" id="14911at2759"/>
<gene>
    <name evidence="14" type="ORF">MIMGU_mgv1a001673mg</name>
</gene>
<organism evidence="14 15">
    <name type="scientific">Erythranthe guttata</name>
    <name type="common">Yellow monkey flower</name>
    <name type="synonym">Mimulus guttatus</name>
    <dbReference type="NCBI Taxonomy" id="4155"/>
    <lineage>
        <taxon>Eukaryota</taxon>
        <taxon>Viridiplantae</taxon>
        <taxon>Streptophyta</taxon>
        <taxon>Embryophyta</taxon>
        <taxon>Tracheophyta</taxon>
        <taxon>Spermatophyta</taxon>
        <taxon>Magnoliopsida</taxon>
        <taxon>eudicotyledons</taxon>
        <taxon>Gunneridae</taxon>
        <taxon>Pentapetalae</taxon>
        <taxon>asterids</taxon>
        <taxon>lamiids</taxon>
        <taxon>Lamiales</taxon>
        <taxon>Phrymaceae</taxon>
        <taxon>Erythranthe</taxon>
    </lineage>
</organism>
<evidence type="ECO:0000256" key="2">
    <source>
        <dbReference type="ARBA" id="ARBA00001913"/>
    </source>
</evidence>
<dbReference type="EMBL" id="KI632223">
    <property type="protein sequence ID" value="EYU21384.1"/>
    <property type="molecule type" value="Genomic_DNA"/>
</dbReference>
<dbReference type="OMA" id="DWKVQVF"/>
<name>A0A022Q0U2_ERYGU</name>
<dbReference type="STRING" id="4155.A0A022Q0U2"/>
<keyword evidence="5" id="KW-0479">Metal-binding</keyword>
<dbReference type="GO" id="GO:0009395">
    <property type="term" value="P:phospholipid catabolic process"/>
    <property type="evidence" value="ECO:0000318"/>
    <property type="project" value="GO_Central"/>
</dbReference>
<dbReference type="InterPro" id="IPR015679">
    <property type="entry name" value="PLipase_D_fam"/>
</dbReference>
<dbReference type="GO" id="GO:0004630">
    <property type="term" value="F:phospholipase D activity"/>
    <property type="evidence" value="ECO:0000318"/>
    <property type="project" value="GO_Central"/>
</dbReference>
<keyword evidence="7 11" id="KW-0378">Hydrolase</keyword>
<dbReference type="Pfam" id="PF12357">
    <property type="entry name" value="PLD_C"/>
    <property type="match status" value="1"/>
</dbReference>
<dbReference type="eggNOG" id="KOG1329">
    <property type="taxonomic scope" value="Eukaryota"/>
</dbReference>
<dbReference type="GO" id="GO:0005509">
    <property type="term" value="F:calcium ion binding"/>
    <property type="evidence" value="ECO:0007669"/>
    <property type="project" value="InterPro"/>
</dbReference>
<evidence type="ECO:0000256" key="1">
    <source>
        <dbReference type="ARBA" id="ARBA00000798"/>
    </source>
</evidence>
<proteinExistence type="inferred from homology"/>
<comment type="similarity">
    <text evidence="3 11">Belongs to the phospholipase D family. C2-PLD subfamily.</text>
</comment>
<comment type="catalytic activity">
    <reaction evidence="1 11">
        <text>a 1,2-diacyl-sn-glycero-3-phosphocholine + H2O = a 1,2-diacyl-sn-glycero-3-phosphate + choline + H(+)</text>
        <dbReference type="Rhea" id="RHEA:14445"/>
        <dbReference type="ChEBI" id="CHEBI:15354"/>
        <dbReference type="ChEBI" id="CHEBI:15377"/>
        <dbReference type="ChEBI" id="CHEBI:15378"/>
        <dbReference type="ChEBI" id="CHEBI:57643"/>
        <dbReference type="ChEBI" id="CHEBI:58608"/>
        <dbReference type="EC" id="3.1.4.4"/>
    </reaction>
</comment>
<dbReference type="PANTHER" id="PTHR18896">
    <property type="entry name" value="PHOSPHOLIPASE D"/>
    <property type="match status" value="1"/>
</dbReference>
<evidence type="ECO:0000313" key="14">
    <source>
        <dbReference type="EMBL" id="EYU21384.1"/>
    </source>
</evidence>
<evidence type="ECO:0000313" key="15">
    <source>
        <dbReference type="Proteomes" id="UP000030748"/>
    </source>
</evidence>
<feature type="domain" description="PLD phosphodiesterase" evidence="13">
    <location>
        <begin position="617"/>
        <end position="644"/>
    </location>
</feature>
<evidence type="ECO:0000256" key="5">
    <source>
        <dbReference type="ARBA" id="ARBA00022723"/>
    </source>
</evidence>
<sequence length="775" mass="88225">MAEKGKFLHGTLEITIFRATIYKTSVPFKCISANGRRPTYVTIKLDNKTVAKTSHEHDRIWNQTFQILCAHPAQTSITITLKRRRSILGKIEIEGTKLLGESSLINGFFPLTKQNGKTNKRLKLQFIVWFKPADSEKSWEKVITEDSNNGGGYYQGLKNGAAFPMRSNCGVTLYQDAHHSPEFRPPLDLCGTPRNLWEDVYNAIDGAKHLIYIAGWSFDPKIALVRDPETGIPHARGVKLGELLKRKAEEGVAVRILLWDDETSLPLIKNKGVMKTHDEDTLSYFKHTQVLCKLCPRHHEKFPAVFAHHQKTITTDARAKSDPSSRNREIMSFLGGLDLCDGRYDTQDHSLFRTLNKESHCFDFYQTSLPNASLHKGGPREPWHDTHACVTGEAALDVLANFEQRWTKQIDPSSLIPVSSIQELSPQQHNNDNATDNRNWNVQVFRSIDHLSASPLPKKLMGAESSVHEAYVEAIRRADKFIYIENQYFIGGSYLWEENKHCGCVNLIPIEIALKVVSKIKKNERFAVYVVVPMWPEGSPESESVQDILHWTRETMKMMYRIVGEAIGESGGKGHPRDYLNFFCLGNREKPVKGEFVPPYNPHPGTDYWNAQTHRRFMVYVHSKLLIVDDIYLLIGSANVNQRSMDGKRDTEIAIGCYQSRNGEKTETNNNNYEAIRAFRMSLWYEHTGRAEQVYRDPQSLECIHTVRSIGDEMWRVYSQDEVEDMGGVHLLNYPLDVTGKGCIEDLPQNDGNFPDTKVPIKGKRSKVLSAIFTT</sequence>
<feature type="domain" description="C2" evidence="12">
    <location>
        <begin position="1"/>
        <end position="122"/>
    </location>
</feature>
<dbReference type="PANTHER" id="PTHR18896:SF137">
    <property type="entry name" value="PHOSPHOLIPASE D ALPHA 4"/>
    <property type="match status" value="1"/>
</dbReference>
<dbReference type="GO" id="GO:0046470">
    <property type="term" value="P:phosphatidylcholine metabolic process"/>
    <property type="evidence" value="ECO:0007669"/>
    <property type="project" value="InterPro"/>
</dbReference>
<evidence type="ECO:0000256" key="4">
    <source>
        <dbReference type="ARBA" id="ARBA00012027"/>
    </source>
</evidence>
<dbReference type="InterPro" id="IPR024632">
    <property type="entry name" value="PLipase_D_C"/>
</dbReference>
<comment type="function">
    <text evidence="11">Hydrolyzes glycerol-phospholipids at the terminal phosphodiesteric bond.</text>
</comment>
<dbReference type="SUPFAM" id="SSF49562">
    <property type="entry name" value="C2 domain (Calcium/lipid-binding domain, CaLB)"/>
    <property type="match status" value="1"/>
</dbReference>
<evidence type="ECO:0000256" key="11">
    <source>
        <dbReference type="PIRNR" id="PIRNR036470"/>
    </source>
</evidence>
<dbReference type="SUPFAM" id="SSF56024">
    <property type="entry name" value="Phospholipase D/nuclease"/>
    <property type="match status" value="2"/>
</dbReference>
<dbReference type="Proteomes" id="UP000030748">
    <property type="component" value="Unassembled WGS sequence"/>
</dbReference>
<dbReference type="InterPro" id="IPR000008">
    <property type="entry name" value="C2_dom"/>
</dbReference>